<gene>
    <name evidence="3" type="ORF">KVT40_007548</name>
</gene>
<evidence type="ECO:0000313" key="3">
    <source>
        <dbReference type="EMBL" id="KAG8624481.1"/>
    </source>
</evidence>
<feature type="region of interest" description="Disordered" evidence="1">
    <location>
        <begin position="31"/>
        <end position="119"/>
    </location>
</feature>
<dbReference type="Proteomes" id="UP000809789">
    <property type="component" value="Unassembled WGS sequence"/>
</dbReference>
<feature type="signal peptide" evidence="2">
    <location>
        <begin position="1"/>
        <end position="21"/>
    </location>
</feature>
<keyword evidence="4" id="KW-1185">Reference proteome</keyword>
<organism evidence="3 4">
    <name type="scientific">Elsinoe batatas</name>
    <dbReference type="NCBI Taxonomy" id="2601811"/>
    <lineage>
        <taxon>Eukaryota</taxon>
        <taxon>Fungi</taxon>
        <taxon>Dikarya</taxon>
        <taxon>Ascomycota</taxon>
        <taxon>Pezizomycotina</taxon>
        <taxon>Dothideomycetes</taxon>
        <taxon>Dothideomycetidae</taxon>
        <taxon>Myriangiales</taxon>
        <taxon>Elsinoaceae</taxon>
        <taxon>Elsinoe</taxon>
    </lineage>
</organism>
<comment type="caution">
    <text evidence="3">The sequence shown here is derived from an EMBL/GenBank/DDBJ whole genome shotgun (WGS) entry which is preliminary data.</text>
</comment>
<dbReference type="AlphaFoldDB" id="A0A8K0PCE3"/>
<feature type="compositionally biased region" description="Polar residues" evidence="1">
    <location>
        <begin position="31"/>
        <end position="40"/>
    </location>
</feature>
<proteinExistence type="predicted"/>
<sequence length="119" mass="12449">MLATRLLISILPSLLVGFTIAGPTGLKLTIPTTPTTSNNVAAGSLSGGTLNGGTQLPTSSTTSGGNTPPPPPTDTKLQKQATDPLKTPVDDEPKTPINDVPYTPDTMDRLEYWDYKKVG</sequence>
<feature type="chain" id="PRO_5035435986" evidence="2">
    <location>
        <begin position="22"/>
        <end position="119"/>
    </location>
</feature>
<reference evidence="3" key="1">
    <citation type="submission" date="2021-07" db="EMBL/GenBank/DDBJ databases">
        <title>Elsinoe batatas strain:CRI-CJ2 Genome sequencing and assembly.</title>
        <authorList>
            <person name="Huang L."/>
        </authorList>
    </citation>
    <scope>NUCLEOTIDE SEQUENCE</scope>
    <source>
        <strain evidence="3">CRI-CJ2</strain>
    </source>
</reference>
<evidence type="ECO:0000256" key="1">
    <source>
        <dbReference type="SAM" id="MobiDB-lite"/>
    </source>
</evidence>
<evidence type="ECO:0000256" key="2">
    <source>
        <dbReference type="SAM" id="SignalP"/>
    </source>
</evidence>
<dbReference type="EMBL" id="JAESVG020000009">
    <property type="protein sequence ID" value="KAG8624481.1"/>
    <property type="molecule type" value="Genomic_DNA"/>
</dbReference>
<accession>A0A8K0PCE3</accession>
<evidence type="ECO:0000313" key="4">
    <source>
        <dbReference type="Proteomes" id="UP000809789"/>
    </source>
</evidence>
<feature type="compositionally biased region" description="Low complexity" evidence="1">
    <location>
        <begin position="52"/>
        <end position="66"/>
    </location>
</feature>
<protein>
    <submittedName>
        <fullName evidence="3">Uncharacterized protein</fullName>
    </submittedName>
</protein>
<feature type="compositionally biased region" description="Basic and acidic residues" evidence="1">
    <location>
        <begin position="106"/>
        <end position="119"/>
    </location>
</feature>
<name>A0A8K0PCE3_9PEZI</name>
<keyword evidence="2" id="KW-0732">Signal</keyword>